<evidence type="ECO:0000256" key="2">
    <source>
        <dbReference type="ARBA" id="ARBA00023239"/>
    </source>
</evidence>
<dbReference type="Gene3D" id="1.10.30.40">
    <property type="entry name" value="Ethanolamine ammonia-lyase light chain (EutC), N-terminal domain"/>
    <property type="match status" value="1"/>
</dbReference>
<dbReference type="HAMAP" id="MF_00601">
    <property type="entry name" value="EutC"/>
    <property type="match status" value="1"/>
</dbReference>
<protein>
    <recommendedName>
        <fullName evidence="5">Ethanolamine ammonia-lyase small subunit</fullName>
        <shortName evidence="5">EAL small subunit</shortName>
        <ecNumber evidence="5">4.3.1.7</ecNumber>
    </recommendedName>
</protein>
<evidence type="ECO:0000313" key="6">
    <source>
        <dbReference type="EMBL" id="MDQ0509222.1"/>
    </source>
</evidence>
<dbReference type="PIRSF" id="PIRSF018982">
    <property type="entry name" value="EutC"/>
    <property type="match status" value="1"/>
</dbReference>
<evidence type="ECO:0000256" key="3">
    <source>
        <dbReference type="ARBA" id="ARBA00023285"/>
    </source>
</evidence>
<feature type="binding site" evidence="5">
    <location>
        <position position="179"/>
    </location>
    <ligand>
        <name>adenosylcob(III)alamin</name>
        <dbReference type="ChEBI" id="CHEBI:18408"/>
    </ligand>
</feature>
<comment type="pathway">
    <text evidence="5">Amine and polyamine degradation; ethanolamine degradation.</text>
</comment>
<dbReference type="EC" id="4.3.1.7" evidence="5"/>
<dbReference type="InterPro" id="IPR042251">
    <property type="entry name" value="EutC_C"/>
</dbReference>
<keyword evidence="4 5" id="KW-1283">Bacterial microcompartment</keyword>
<keyword evidence="2 5" id="KW-0456">Lyase</keyword>
<comment type="cofactor">
    <cofactor evidence="5">
        <name>adenosylcob(III)alamin</name>
        <dbReference type="ChEBI" id="CHEBI:18408"/>
    </cofactor>
    <text evidence="5">Binds between the large and small subunits.</text>
</comment>
<dbReference type="PANTHER" id="PTHR39330:SF1">
    <property type="entry name" value="ETHANOLAMINE AMMONIA-LYASE SMALL SUBUNIT"/>
    <property type="match status" value="1"/>
</dbReference>
<dbReference type="Gene3D" id="3.40.50.11240">
    <property type="entry name" value="Ethanolamine ammonia-lyase light chain (EutC)"/>
    <property type="match status" value="1"/>
</dbReference>
<dbReference type="NCBIfam" id="NF003971">
    <property type="entry name" value="PRK05465.1"/>
    <property type="match status" value="1"/>
</dbReference>
<keyword evidence="1 5" id="KW-0846">Cobalamin</keyword>
<evidence type="ECO:0000256" key="5">
    <source>
        <dbReference type="HAMAP-Rule" id="MF_00601"/>
    </source>
</evidence>
<gene>
    <name evidence="5" type="primary">eutC</name>
    <name evidence="6" type="ORF">QOZ99_000099</name>
</gene>
<feature type="binding site" evidence="5">
    <location>
        <position position="200"/>
    </location>
    <ligand>
        <name>adenosylcob(III)alamin</name>
        <dbReference type="ChEBI" id="CHEBI:18408"/>
    </ligand>
</feature>
<comment type="subunit">
    <text evidence="5">The basic unit is a heterodimer which dimerizes to form tetramers. The heterotetramers trimerize; 6 large subunits form a core ring with 6 small subunits projecting outwards.</text>
</comment>
<comment type="catalytic activity">
    <reaction evidence="5">
        <text>ethanolamine = acetaldehyde + NH4(+)</text>
        <dbReference type="Rhea" id="RHEA:15313"/>
        <dbReference type="ChEBI" id="CHEBI:15343"/>
        <dbReference type="ChEBI" id="CHEBI:28938"/>
        <dbReference type="ChEBI" id="CHEBI:57603"/>
        <dbReference type="EC" id="4.3.1.7"/>
    </reaction>
</comment>
<dbReference type="EMBL" id="JAUSVR010000001">
    <property type="protein sequence ID" value="MDQ0509222.1"/>
    <property type="molecule type" value="Genomic_DNA"/>
</dbReference>
<keyword evidence="3 5" id="KW-0170">Cobalt</keyword>
<comment type="subcellular location">
    <subcellularLocation>
        <location evidence="5">Bacterial microcompartment</location>
    </subcellularLocation>
</comment>
<sequence>MSKPESEEQPAKEAGVPADPVIEGGEYRIEDSWSRLAGITPARIALGRVGTGLPTREVLRFALAHAQARDAVHAPFDSARMAGEIAALGFETLELASAAPARDAYLRRPDLGRRLSDASRAVLRAGAFPPRDLAIVVADGLSSTAIHAQAVPFLAAFKGRIAEAGWRVAPVAIASQARVALGDEVGEALRAEAVVVLIGERPGLSSPDSLGLYLTFAPRAGRTDAERNCISNVRGEGLSHDQAAFKLAWLLGQALARRLTGVSLKDESDLLLVNGQPPAPRLG</sequence>
<comment type="caution">
    <text evidence="6">The sequence shown here is derived from an EMBL/GenBank/DDBJ whole genome shotgun (WGS) entry which is preliminary data.</text>
</comment>
<feature type="binding site" evidence="5">
    <location>
        <position position="229"/>
    </location>
    <ligand>
        <name>adenosylcob(III)alamin</name>
        <dbReference type="ChEBI" id="CHEBI:18408"/>
    </ligand>
</feature>
<accession>A0ABU0LKM1</accession>
<proteinExistence type="inferred from homology"/>
<dbReference type="Proteomes" id="UP001235094">
    <property type="component" value="Unassembled WGS sequence"/>
</dbReference>
<evidence type="ECO:0000256" key="4">
    <source>
        <dbReference type="ARBA" id="ARBA00024446"/>
    </source>
</evidence>
<evidence type="ECO:0000256" key="1">
    <source>
        <dbReference type="ARBA" id="ARBA00022628"/>
    </source>
</evidence>
<organism evidence="6 7">
    <name type="scientific">Ancylobacter amanitiformis</name>
    <dbReference type="NCBI Taxonomy" id="217069"/>
    <lineage>
        <taxon>Bacteria</taxon>
        <taxon>Pseudomonadati</taxon>
        <taxon>Pseudomonadota</taxon>
        <taxon>Alphaproteobacteria</taxon>
        <taxon>Hyphomicrobiales</taxon>
        <taxon>Xanthobacteraceae</taxon>
        <taxon>Ancylobacter</taxon>
    </lineage>
</organism>
<reference evidence="6 7" key="1">
    <citation type="submission" date="2023-07" db="EMBL/GenBank/DDBJ databases">
        <title>Genomic Encyclopedia of Type Strains, Phase IV (KMG-IV): sequencing the most valuable type-strain genomes for metagenomic binning, comparative biology and taxonomic classification.</title>
        <authorList>
            <person name="Goeker M."/>
        </authorList>
    </citation>
    <scope>NUCLEOTIDE SEQUENCE [LARGE SCALE GENOMIC DNA]</scope>
    <source>
        <strain evidence="6 7">DSM 15561</strain>
    </source>
</reference>
<dbReference type="InterPro" id="IPR042255">
    <property type="entry name" value="EutC_N"/>
</dbReference>
<keyword evidence="7" id="KW-1185">Reference proteome</keyword>
<dbReference type="Pfam" id="PF05985">
    <property type="entry name" value="EutC"/>
    <property type="match status" value="1"/>
</dbReference>
<comment type="function">
    <text evidence="5">Catalyzes the deamination of various vicinal amino-alcohols to oxo compounds. Allows this organism to utilize ethanolamine as the sole source of nitrogen and carbon in the presence of external vitamin B12.</text>
</comment>
<evidence type="ECO:0000313" key="7">
    <source>
        <dbReference type="Proteomes" id="UP001235094"/>
    </source>
</evidence>
<dbReference type="PANTHER" id="PTHR39330">
    <property type="entry name" value="ETHANOLAMINE AMMONIA-LYASE LIGHT CHAIN"/>
    <property type="match status" value="1"/>
</dbReference>
<comment type="similarity">
    <text evidence="5">Belongs to the EutC family.</text>
</comment>
<dbReference type="InterPro" id="IPR009246">
    <property type="entry name" value="EutC"/>
</dbReference>
<dbReference type="RefSeq" id="WP_306887905.1">
    <property type="nucleotide sequence ID" value="NZ_JAUSVR010000001.1"/>
</dbReference>
<dbReference type="GO" id="GO:0008851">
    <property type="term" value="F:ethanolamine ammonia-lyase activity"/>
    <property type="evidence" value="ECO:0007669"/>
    <property type="project" value="UniProtKB-EC"/>
</dbReference>
<name>A0ABU0LKM1_9HYPH</name>